<reference evidence="2 3" key="1">
    <citation type="journal article" date="2016" name="Sci. Rep.">
        <title>Peltaster fructicola genome reveals evolution from an invasive phytopathogen to an ectophytic parasite.</title>
        <authorList>
            <person name="Xu C."/>
            <person name="Chen H."/>
            <person name="Gleason M.L."/>
            <person name="Xu J.R."/>
            <person name="Liu H."/>
            <person name="Zhang R."/>
            <person name="Sun G."/>
        </authorList>
    </citation>
    <scope>NUCLEOTIDE SEQUENCE [LARGE SCALE GENOMIC DNA]</scope>
    <source>
        <strain evidence="2 3">LNHT1506</strain>
    </source>
</reference>
<gene>
    <name evidence="2" type="ORF">AMS68_002264</name>
</gene>
<dbReference type="PANTHER" id="PTHR43157:SF31">
    <property type="entry name" value="PHOSPHATIDYLINOSITOL-GLYCAN BIOSYNTHESIS CLASS F PROTEIN"/>
    <property type="match status" value="1"/>
</dbReference>
<dbReference type="PANTHER" id="PTHR43157">
    <property type="entry name" value="PHOSPHATIDYLINOSITOL-GLYCAN BIOSYNTHESIS CLASS F PROTEIN-RELATED"/>
    <property type="match status" value="1"/>
</dbReference>
<dbReference type="GO" id="GO:0016491">
    <property type="term" value="F:oxidoreductase activity"/>
    <property type="evidence" value="ECO:0007669"/>
    <property type="project" value="UniProtKB-KW"/>
</dbReference>
<keyword evidence="3" id="KW-1185">Reference proteome</keyword>
<dbReference type="Gene3D" id="3.40.50.720">
    <property type="entry name" value="NAD(P)-binding Rossmann-like Domain"/>
    <property type="match status" value="1"/>
</dbReference>
<organism evidence="2 3">
    <name type="scientific">Peltaster fructicola</name>
    <dbReference type="NCBI Taxonomy" id="286661"/>
    <lineage>
        <taxon>Eukaryota</taxon>
        <taxon>Fungi</taxon>
        <taxon>Dikarya</taxon>
        <taxon>Ascomycota</taxon>
        <taxon>Pezizomycotina</taxon>
        <taxon>Dothideomycetes</taxon>
        <taxon>Dothideomycetes incertae sedis</taxon>
        <taxon>Peltaster</taxon>
    </lineage>
</organism>
<evidence type="ECO:0008006" key="4">
    <source>
        <dbReference type="Google" id="ProtNLM"/>
    </source>
</evidence>
<evidence type="ECO:0000256" key="1">
    <source>
        <dbReference type="ARBA" id="ARBA00023002"/>
    </source>
</evidence>
<name>A0A6H0XPQ6_9PEZI</name>
<dbReference type="OrthoDB" id="542013at2759"/>
<keyword evidence="1" id="KW-0560">Oxidoreductase</keyword>
<dbReference type="Proteomes" id="UP000503462">
    <property type="component" value="Chromosome 2"/>
</dbReference>
<dbReference type="Pfam" id="PF00106">
    <property type="entry name" value="adh_short"/>
    <property type="match status" value="1"/>
</dbReference>
<dbReference type="PRINTS" id="PR00081">
    <property type="entry name" value="GDHRDH"/>
</dbReference>
<accession>A0A6H0XPQ6</accession>
<evidence type="ECO:0000313" key="3">
    <source>
        <dbReference type="Proteomes" id="UP000503462"/>
    </source>
</evidence>
<dbReference type="SUPFAM" id="SSF51735">
    <property type="entry name" value="NAD(P)-binding Rossmann-fold domains"/>
    <property type="match status" value="1"/>
</dbReference>
<dbReference type="AlphaFoldDB" id="A0A6H0XPQ6"/>
<sequence>MSGTSPIDLFALIRAQLFYQVPASTASFAGQTVLVTGGNAGLGRELIKQLLEHDVDRVLLACRTLSKGETAKQELQRQTGSRAEIQVLQVDMASFASVIAFAEHLKAVPRIDAAVLNAGVWPTGQETSEGFETTLTVNLIGTYLLAHLLLPRLQDTSEKFNTIARLCLISSGLHKFATLEARKSLSNRNLLDAMTAQPLRSKADYDARYQDSKMLLNMYGQRLGHSYVQRHGKGVSTILVNPGFCVSSLDPPTTFGAKLFQRVLARSGPEGARHFLDAIDVRKAAERNGAYITECMSAPHASFIGTPEGIEVTDRLQKDLEQVLERVKPGVTVI</sequence>
<dbReference type="EMBL" id="CP051140">
    <property type="protein sequence ID" value="QIW96746.1"/>
    <property type="molecule type" value="Genomic_DNA"/>
</dbReference>
<dbReference type="InterPro" id="IPR036291">
    <property type="entry name" value="NAD(P)-bd_dom_sf"/>
</dbReference>
<protein>
    <recommendedName>
        <fullName evidence="4">Ketoreductase (KR) domain-containing protein</fullName>
    </recommendedName>
</protein>
<dbReference type="InterPro" id="IPR002347">
    <property type="entry name" value="SDR_fam"/>
</dbReference>
<evidence type="ECO:0000313" key="2">
    <source>
        <dbReference type="EMBL" id="QIW96746.1"/>
    </source>
</evidence>
<proteinExistence type="predicted"/>